<evidence type="ECO:0000313" key="3">
    <source>
        <dbReference type="EMBL" id="KAK6636349.1"/>
    </source>
</evidence>
<dbReference type="InterPro" id="IPR003118">
    <property type="entry name" value="Pointed_dom"/>
</dbReference>
<dbReference type="EMBL" id="JAWJWE010000004">
    <property type="protein sequence ID" value="KAK6636349.1"/>
    <property type="molecule type" value="Genomic_DNA"/>
</dbReference>
<name>A0AAN8P3F6_POLSC</name>
<comment type="caution">
    <text evidence="3">The sequence shown here is derived from an EMBL/GenBank/DDBJ whole genome shotgun (WGS) entry which is preliminary data.</text>
</comment>
<dbReference type="SMART" id="SM00251">
    <property type="entry name" value="SAM_PNT"/>
    <property type="match status" value="1"/>
</dbReference>
<evidence type="ECO:0000256" key="1">
    <source>
        <dbReference type="SAM" id="MobiDB-lite"/>
    </source>
</evidence>
<reference evidence="3 4" key="1">
    <citation type="submission" date="2023-10" db="EMBL/GenBank/DDBJ databases">
        <title>Genomes of two closely related lineages of the louse Polyplax serrata with different host specificities.</title>
        <authorList>
            <person name="Martinu J."/>
            <person name="Tarabai H."/>
            <person name="Stefka J."/>
            <person name="Hypsa V."/>
        </authorList>
    </citation>
    <scope>NUCLEOTIDE SEQUENCE [LARGE SCALE GENOMIC DNA]</scope>
    <source>
        <strain evidence="3">HR10_N</strain>
    </source>
</reference>
<accession>A0AAN8P3F6</accession>
<dbReference type="Pfam" id="PF02198">
    <property type="entry name" value="SAM_PNT"/>
    <property type="match status" value="1"/>
</dbReference>
<feature type="compositionally biased region" description="Polar residues" evidence="1">
    <location>
        <begin position="23"/>
        <end position="32"/>
    </location>
</feature>
<feature type="domain" description="PNT" evidence="2">
    <location>
        <begin position="87"/>
        <end position="174"/>
    </location>
</feature>
<gene>
    <name evidence="3" type="ORF">RUM43_010009</name>
</gene>
<dbReference type="AlphaFoldDB" id="A0AAN8P3F6"/>
<protein>
    <recommendedName>
        <fullName evidence="2">PNT domain-containing protein</fullName>
    </recommendedName>
</protein>
<sequence length="218" mass="23992">MWGHSCNIFDSEKPKDHLCKQPGGNNSRQNEYFTFDDLCNDASTSSSSSSSSSSTSSSVSQSATEVSRASLSSSSLTQCSTEEGATSPTKAHSEDEDMVLVPSDPAEWNSEHVTQWLSWTTTKFRLIPKPDALRFPKTGTELCELTKADFERITGDQRSGELLAVHLAHLRHSATGHTSSSLNEKPKYKIDLEGLRTNDSLENHSIPWRSLASFFFPG</sequence>
<dbReference type="Gene3D" id="1.10.150.50">
    <property type="entry name" value="Transcription Factor, Ets-1"/>
    <property type="match status" value="1"/>
</dbReference>
<dbReference type="PROSITE" id="PS51433">
    <property type="entry name" value="PNT"/>
    <property type="match status" value="1"/>
</dbReference>
<dbReference type="Proteomes" id="UP001372834">
    <property type="component" value="Unassembled WGS sequence"/>
</dbReference>
<dbReference type="CDD" id="cd08203">
    <property type="entry name" value="SAM_PNT"/>
    <property type="match status" value="1"/>
</dbReference>
<feature type="compositionally biased region" description="Low complexity" evidence="1">
    <location>
        <begin position="43"/>
        <end position="83"/>
    </location>
</feature>
<organism evidence="3 4">
    <name type="scientific">Polyplax serrata</name>
    <name type="common">Common mouse louse</name>
    <dbReference type="NCBI Taxonomy" id="468196"/>
    <lineage>
        <taxon>Eukaryota</taxon>
        <taxon>Metazoa</taxon>
        <taxon>Ecdysozoa</taxon>
        <taxon>Arthropoda</taxon>
        <taxon>Hexapoda</taxon>
        <taxon>Insecta</taxon>
        <taxon>Pterygota</taxon>
        <taxon>Neoptera</taxon>
        <taxon>Paraneoptera</taxon>
        <taxon>Psocodea</taxon>
        <taxon>Troctomorpha</taxon>
        <taxon>Phthiraptera</taxon>
        <taxon>Anoplura</taxon>
        <taxon>Polyplacidae</taxon>
        <taxon>Polyplax</taxon>
    </lineage>
</organism>
<dbReference type="FunFam" id="1.10.150.50:FF:000113">
    <property type="entry name" value="DNA-binding protein D-ETS-6"/>
    <property type="match status" value="1"/>
</dbReference>
<dbReference type="SUPFAM" id="SSF47769">
    <property type="entry name" value="SAM/Pointed domain"/>
    <property type="match status" value="1"/>
</dbReference>
<feature type="region of interest" description="Disordered" evidence="1">
    <location>
        <begin position="11"/>
        <end position="96"/>
    </location>
</feature>
<proteinExistence type="predicted"/>
<dbReference type="GO" id="GO:0043565">
    <property type="term" value="F:sequence-specific DNA binding"/>
    <property type="evidence" value="ECO:0007669"/>
    <property type="project" value="InterPro"/>
</dbReference>
<dbReference type="InterPro" id="IPR013761">
    <property type="entry name" value="SAM/pointed_sf"/>
</dbReference>
<evidence type="ECO:0000313" key="4">
    <source>
        <dbReference type="Proteomes" id="UP001372834"/>
    </source>
</evidence>
<evidence type="ECO:0000259" key="2">
    <source>
        <dbReference type="PROSITE" id="PS51433"/>
    </source>
</evidence>